<keyword evidence="4" id="KW-0808">Transferase</keyword>
<feature type="transmembrane region" description="Helical" evidence="8">
    <location>
        <begin position="206"/>
        <end position="222"/>
    </location>
</feature>
<reference evidence="10 11" key="1">
    <citation type="journal article" date="2012" name="J. Bacteriol.">
        <title>Draft genome sequence of Methanobacterium formicicum DSM 3637, an archaebacterium isolated from the methane producer amoeba Pelomyxa palustris.</title>
        <authorList>
            <person name="Gutierrez G."/>
        </authorList>
    </citation>
    <scope>NUCLEOTIDE SEQUENCE [LARGE SCALE GENOMIC DNA]</scope>
    <source>
        <strain evidence="11">DSM 3637 / PP1</strain>
    </source>
</reference>
<proteinExistence type="predicted"/>
<evidence type="ECO:0000256" key="2">
    <source>
        <dbReference type="ARBA" id="ARBA00022475"/>
    </source>
</evidence>
<comment type="caution">
    <text evidence="10">The sequence shown here is derived from an EMBL/GenBank/DDBJ whole genome shotgun (WGS) entry which is preliminary data.</text>
</comment>
<feature type="transmembrane region" description="Helical" evidence="8">
    <location>
        <begin position="157"/>
        <end position="176"/>
    </location>
</feature>
<organism evidence="10 11">
    <name type="scientific">Methanobacterium formicicum (strain DSM 3637 / PP1)</name>
    <dbReference type="NCBI Taxonomy" id="1204725"/>
    <lineage>
        <taxon>Archaea</taxon>
        <taxon>Methanobacteriati</taxon>
        <taxon>Methanobacteriota</taxon>
        <taxon>Methanomada group</taxon>
        <taxon>Methanobacteria</taxon>
        <taxon>Methanobacteriales</taxon>
        <taxon>Methanobacteriaceae</taxon>
        <taxon>Methanobacterium</taxon>
    </lineage>
</organism>
<dbReference type="Proteomes" id="UP000007360">
    <property type="component" value="Unassembled WGS sequence"/>
</dbReference>
<feature type="non-terminal residue" evidence="10">
    <location>
        <position position="410"/>
    </location>
</feature>
<dbReference type="GO" id="GO:0008610">
    <property type="term" value="P:lipid biosynthetic process"/>
    <property type="evidence" value="ECO:0007669"/>
    <property type="project" value="UniProtKB-ARBA"/>
</dbReference>
<evidence type="ECO:0000256" key="7">
    <source>
        <dbReference type="ARBA" id="ARBA00023136"/>
    </source>
</evidence>
<dbReference type="InterPro" id="IPR050297">
    <property type="entry name" value="LipidA_mod_glycosyltrf_83"/>
</dbReference>
<dbReference type="GO" id="GO:0016763">
    <property type="term" value="F:pentosyltransferase activity"/>
    <property type="evidence" value="ECO:0007669"/>
    <property type="project" value="TreeGrafter"/>
</dbReference>
<dbReference type="PANTHER" id="PTHR33908:SF11">
    <property type="entry name" value="MEMBRANE PROTEIN"/>
    <property type="match status" value="1"/>
</dbReference>
<evidence type="ECO:0000313" key="10">
    <source>
        <dbReference type="EMBL" id="EKF84712.1"/>
    </source>
</evidence>
<feature type="transmembrane region" description="Helical" evidence="8">
    <location>
        <begin position="133"/>
        <end position="151"/>
    </location>
</feature>
<name>K2R0J8_METFP</name>
<keyword evidence="7 8" id="KW-0472">Membrane</keyword>
<evidence type="ECO:0000256" key="5">
    <source>
        <dbReference type="ARBA" id="ARBA00022692"/>
    </source>
</evidence>
<keyword evidence="11" id="KW-1185">Reference proteome</keyword>
<evidence type="ECO:0000256" key="1">
    <source>
        <dbReference type="ARBA" id="ARBA00004651"/>
    </source>
</evidence>
<evidence type="ECO:0000259" key="9">
    <source>
        <dbReference type="Pfam" id="PF13231"/>
    </source>
</evidence>
<feature type="transmembrane region" description="Helical" evidence="8">
    <location>
        <begin position="381"/>
        <end position="401"/>
    </location>
</feature>
<dbReference type="InterPro" id="IPR038731">
    <property type="entry name" value="RgtA/B/C-like"/>
</dbReference>
<gene>
    <name evidence="10" type="ORF">A994_12573</name>
</gene>
<evidence type="ECO:0000256" key="6">
    <source>
        <dbReference type="ARBA" id="ARBA00022989"/>
    </source>
</evidence>
<feature type="transmembrane region" description="Helical" evidence="8">
    <location>
        <begin position="26"/>
        <end position="46"/>
    </location>
</feature>
<evidence type="ECO:0000256" key="3">
    <source>
        <dbReference type="ARBA" id="ARBA00022676"/>
    </source>
</evidence>
<feature type="domain" description="Glycosyltransferase RgtA/B/C/D-like" evidence="9">
    <location>
        <begin position="77"/>
        <end position="225"/>
    </location>
</feature>
<evidence type="ECO:0000313" key="11">
    <source>
        <dbReference type="Proteomes" id="UP000007360"/>
    </source>
</evidence>
<evidence type="ECO:0000256" key="4">
    <source>
        <dbReference type="ARBA" id="ARBA00022679"/>
    </source>
</evidence>
<keyword evidence="2" id="KW-1003">Cell membrane</keyword>
<dbReference type="Pfam" id="PF13231">
    <property type="entry name" value="PMT_2"/>
    <property type="match status" value="1"/>
</dbReference>
<feature type="transmembrane region" description="Helical" evidence="8">
    <location>
        <begin position="289"/>
        <end position="308"/>
    </location>
</feature>
<dbReference type="PANTHER" id="PTHR33908">
    <property type="entry name" value="MANNOSYLTRANSFERASE YKCB-RELATED"/>
    <property type="match status" value="1"/>
</dbReference>
<dbReference type="EMBL" id="AMPO01000014">
    <property type="protein sequence ID" value="EKF84712.1"/>
    <property type="molecule type" value="Genomic_DNA"/>
</dbReference>
<keyword evidence="3" id="KW-0328">Glycosyltransferase</keyword>
<evidence type="ECO:0000256" key="8">
    <source>
        <dbReference type="SAM" id="Phobius"/>
    </source>
</evidence>
<dbReference type="GO" id="GO:0005886">
    <property type="term" value="C:plasma membrane"/>
    <property type="evidence" value="ECO:0007669"/>
    <property type="project" value="UniProtKB-SubCell"/>
</dbReference>
<feature type="transmembrane region" description="Helical" evidence="8">
    <location>
        <begin position="80"/>
        <end position="112"/>
    </location>
</feature>
<comment type="subcellular location">
    <subcellularLocation>
        <location evidence="1">Cell membrane</location>
        <topology evidence="1">Multi-pass membrane protein</topology>
    </subcellularLocation>
</comment>
<accession>K2R0J8</accession>
<feature type="transmembrane region" description="Helical" evidence="8">
    <location>
        <begin position="234"/>
        <end position="256"/>
    </location>
</feature>
<keyword evidence="6 8" id="KW-1133">Transmembrane helix</keyword>
<keyword evidence="5 8" id="KW-0812">Transmembrane</keyword>
<sequence length="410" mass="46360">MTSFTIFKNDNPISKIRIIQYFKNNYWLLMLFAIFTFSFVLDIFVLTRYSLSYGIDGAFYDIQVRNILQHGFPMSNDPPLAYYLLTPFVLLFGNSFLGIKIGMALMGSLMVLPAYLLTECYTKEKVGGSKIPALLSAFMVTVNVNYFALIGDFLQNLVGVLFLVVFLYFAVMWFADINQWKKYGALTVLFLCLNLLTHIYTGAVAVTIFFSLLIFSIVFKTYKIRKLPLFDLKILGMVSALVLAFFTVLFLTYPVMYTKFSTVMLSFISSSTTQTGVTGRGVTSPVSGIIFLSLPYMLGIVAAVIILYRGLKEKITLMPVRMDKTTAKRDKTKLEMVKTTLGLDKATLEMGNATIKMDNTLHDNNKILYKNFHSKMNKNTLLVWAYISMAVLLAVLVSIPASDYQSRFLL</sequence>
<protein>
    <recommendedName>
        <fullName evidence="9">Glycosyltransferase RgtA/B/C/D-like domain-containing protein</fullName>
    </recommendedName>
</protein>
<dbReference type="AlphaFoldDB" id="K2R0J8"/>